<evidence type="ECO:0000259" key="1">
    <source>
        <dbReference type="Pfam" id="PF13843"/>
    </source>
</evidence>
<gene>
    <name evidence="2" type="ORF">KPH14_012751</name>
</gene>
<dbReference type="Pfam" id="PF13843">
    <property type="entry name" value="DDE_Tnp_1_7"/>
    <property type="match status" value="1"/>
</dbReference>
<keyword evidence="3" id="KW-1185">Reference proteome</keyword>
<proteinExistence type="predicted"/>
<dbReference type="PANTHER" id="PTHR46599:SF6">
    <property type="entry name" value="DUAL SPECIFICITY PHOSPHATASE 26"/>
    <property type="match status" value="1"/>
</dbReference>
<reference evidence="2" key="1">
    <citation type="submission" date="2021-08" db="EMBL/GenBank/DDBJ databases">
        <authorList>
            <person name="Misof B."/>
            <person name="Oliver O."/>
            <person name="Podsiadlowski L."/>
            <person name="Donath A."/>
            <person name="Peters R."/>
            <person name="Mayer C."/>
            <person name="Rust J."/>
            <person name="Gunkel S."/>
            <person name="Lesny P."/>
            <person name="Martin S."/>
            <person name="Oeyen J.P."/>
            <person name="Petersen M."/>
            <person name="Panagiotis P."/>
            <person name="Wilbrandt J."/>
            <person name="Tanja T."/>
        </authorList>
    </citation>
    <scope>NUCLEOTIDE SEQUENCE</scope>
    <source>
        <strain evidence="2">GBR_01_08_01A</strain>
        <tissue evidence="2">Thorax + abdomen</tissue>
    </source>
</reference>
<protein>
    <recommendedName>
        <fullName evidence="1">PiggyBac transposable element-derived protein domain-containing protein</fullName>
    </recommendedName>
</protein>
<dbReference type="InterPro" id="IPR029526">
    <property type="entry name" value="PGBD"/>
</dbReference>
<dbReference type="Proteomes" id="UP001258017">
    <property type="component" value="Unassembled WGS sequence"/>
</dbReference>
<dbReference type="AlphaFoldDB" id="A0AAD9VHW1"/>
<dbReference type="PANTHER" id="PTHR46599">
    <property type="entry name" value="PIGGYBAC TRANSPOSABLE ELEMENT-DERIVED PROTEIN 4"/>
    <property type="match status" value="1"/>
</dbReference>
<dbReference type="EMBL" id="JAIFRP010004475">
    <property type="protein sequence ID" value="KAK2575236.1"/>
    <property type="molecule type" value="Genomic_DNA"/>
</dbReference>
<evidence type="ECO:0000313" key="3">
    <source>
        <dbReference type="Proteomes" id="UP001258017"/>
    </source>
</evidence>
<feature type="domain" description="PiggyBac transposable element-derived protein" evidence="1">
    <location>
        <begin position="9"/>
        <end position="64"/>
    </location>
</feature>
<reference evidence="2" key="2">
    <citation type="journal article" date="2023" name="Commun. Biol.">
        <title>Intrasexual cuticular hydrocarbon dimorphism in a wasp sheds light on hydrocarbon biosynthesis genes in Hymenoptera.</title>
        <authorList>
            <person name="Moris V.C."/>
            <person name="Podsiadlowski L."/>
            <person name="Martin S."/>
            <person name="Oeyen J.P."/>
            <person name="Donath A."/>
            <person name="Petersen M."/>
            <person name="Wilbrandt J."/>
            <person name="Misof B."/>
            <person name="Liedtke D."/>
            <person name="Thamm M."/>
            <person name="Scheiner R."/>
            <person name="Schmitt T."/>
            <person name="Niehuis O."/>
        </authorList>
    </citation>
    <scope>NUCLEOTIDE SEQUENCE</scope>
    <source>
        <strain evidence="2">GBR_01_08_01A</strain>
    </source>
</reference>
<evidence type="ECO:0000313" key="2">
    <source>
        <dbReference type="EMBL" id="KAK2575236.1"/>
    </source>
</evidence>
<organism evidence="2 3">
    <name type="scientific">Odynerus spinipes</name>
    <dbReference type="NCBI Taxonomy" id="1348599"/>
    <lineage>
        <taxon>Eukaryota</taxon>
        <taxon>Metazoa</taxon>
        <taxon>Ecdysozoa</taxon>
        <taxon>Arthropoda</taxon>
        <taxon>Hexapoda</taxon>
        <taxon>Insecta</taxon>
        <taxon>Pterygota</taxon>
        <taxon>Neoptera</taxon>
        <taxon>Endopterygota</taxon>
        <taxon>Hymenoptera</taxon>
        <taxon>Apocrita</taxon>
        <taxon>Aculeata</taxon>
        <taxon>Vespoidea</taxon>
        <taxon>Vespidae</taxon>
        <taxon>Eumeninae</taxon>
        <taxon>Odynerus</taxon>
    </lineage>
</organism>
<comment type="caution">
    <text evidence="2">The sequence shown here is derived from an EMBL/GenBank/DDBJ whole genome shotgun (WGS) entry which is preliminary data.</text>
</comment>
<sequence length="92" mass="10734">MHNSVQVEENNTRTPETIQLYNSTKFGVDVTDQMARNYSVKSKSRRWPLQVFFNILDLAGINAWVLYKETTGGEITRQEFLFQLAEELAIEY</sequence>
<accession>A0AAD9VHW1</accession>
<name>A0AAD9VHW1_9HYME</name>